<comment type="caution">
    <text evidence="5">The sequence shown here is derived from an EMBL/GenBank/DDBJ whole genome shotgun (WGS) entry which is preliminary data.</text>
</comment>
<dbReference type="EMBL" id="JAHMHS010000027">
    <property type="protein sequence ID" value="KAK1727033.1"/>
    <property type="molecule type" value="Genomic_DNA"/>
</dbReference>
<sequence>MTKRSCDGCRRRKVKCDAQSPQCSNCLMSSMTCAYTVPAKKRGPPFRAQKSDQTTTQTKYNRPSGEESISGSSQVTDSFVANLSNYNQALSCPTRQKNSAHAPFDAAVTDLLPALGKALPYVPLEDVLSSCIDLYMQWEFPTSPIICEPMVRQMLHAVVPILRREISLPSDPATSHSNSGIPTIRAFALLTALCAVVSSTLPSEIFPGGAALAMPFLRTSREALRLYQDYDIEHPESSSIIIRYFHSNALHALGKTSVSWHAMGEALRLVQEMRLYDEESFRNLGWPEAQLRRNTFWHLYIGDKSASILNKVPISLHQICLDSPITTIFEESEDCKLIQAGPEPETANFERRLRLCFNLCFQLWYTASEMLVDLNFLSRLRGKIGSLSSATSNDASDLKKSTMQLYFDFTNILRYCPTWVRDPKTAVPGTPSEATSQFRIRAISIQKANLFVTFHTLRLVLLNRFAERGSIEVLGLTDDPVMLAMRKVEIASDLLEAVSDIPFEALQANGEPCVEKLRQVGVALLEIMHNVGNEAISTRARSLFGTLLDILARLDSRISDELSNDRES</sequence>
<proteinExistence type="predicted"/>
<protein>
    <recommendedName>
        <fullName evidence="4">Zn(2)-C6 fungal-type domain-containing protein</fullName>
    </recommendedName>
</protein>
<dbReference type="GO" id="GO:0000981">
    <property type="term" value="F:DNA-binding transcription factor activity, RNA polymerase II-specific"/>
    <property type="evidence" value="ECO:0007669"/>
    <property type="project" value="InterPro"/>
</dbReference>
<dbReference type="Gene3D" id="4.10.240.10">
    <property type="entry name" value="Zn(2)-C6 fungal-type DNA-binding domain"/>
    <property type="match status" value="1"/>
</dbReference>
<dbReference type="CDD" id="cd12148">
    <property type="entry name" value="fungal_TF_MHR"/>
    <property type="match status" value="1"/>
</dbReference>
<dbReference type="CDD" id="cd00067">
    <property type="entry name" value="GAL4"/>
    <property type="match status" value="1"/>
</dbReference>
<dbReference type="SMART" id="SM00906">
    <property type="entry name" value="Fungal_trans"/>
    <property type="match status" value="1"/>
</dbReference>
<dbReference type="PROSITE" id="PS00463">
    <property type="entry name" value="ZN2_CY6_FUNGAL_1"/>
    <property type="match status" value="1"/>
</dbReference>
<dbReference type="Pfam" id="PF00172">
    <property type="entry name" value="Zn_clus"/>
    <property type="match status" value="1"/>
</dbReference>
<evidence type="ECO:0000313" key="6">
    <source>
        <dbReference type="Proteomes" id="UP001244207"/>
    </source>
</evidence>
<accession>A0AAD8XJ16</accession>
<dbReference type="InterPro" id="IPR007219">
    <property type="entry name" value="XnlR_reg_dom"/>
</dbReference>
<dbReference type="PROSITE" id="PS50048">
    <property type="entry name" value="ZN2_CY6_FUNGAL_2"/>
    <property type="match status" value="1"/>
</dbReference>
<evidence type="ECO:0000256" key="3">
    <source>
        <dbReference type="SAM" id="MobiDB-lite"/>
    </source>
</evidence>
<name>A0AAD8XJ16_GLOAC</name>
<evidence type="ECO:0000256" key="1">
    <source>
        <dbReference type="ARBA" id="ARBA00022723"/>
    </source>
</evidence>
<feature type="compositionally biased region" description="Polar residues" evidence="3">
    <location>
        <begin position="51"/>
        <end position="72"/>
    </location>
</feature>
<organism evidence="5 6">
    <name type="scientific">Glomerella acutata</name>
    <name type="common">Colletotrichum acutatum</name>
    <dbReference type="NCBI Taxonomy" id="27357"/>
    <lineage>
        <taxon>Eukaryota</taxon>
        <taxon>Fungi</taxon>
        <taxon>Dikarya</taxon>
        <taxon>Ascomycota</taxon>
        <taxon>Pezizomycotina</taxon>
        <taxon>Sordariomycetes</taxon>
        <taxon>Hypocreomycetidae</taxon>
        <taxon>Glomerellales</taxon>
        <taxon>Glomerellaceae</taxon>
        <taxon>Colletotrichum</taxon>
        <taxon>Colletotrichum acutatum species complex</taxon>
    </lineage>
</organism>
<evidence type="ECO:0000313" key="5">
    <source>
        <dbReference type="EMBL" id="KAK1727033.1"/>
    </source>
</evidence>
<reference evidence="5" key="1">
    <citation type="submission" date="2021-12" db="EMBL/GenBank/DDBJ databases">
        <title>Comparative genomics, transcriptomics and evolutionary studies reveal genomic signatures of adaptation to plant cell wall in hemibiotrophic fungi.</title>
        <authorList>
            <consortium name="DOE Joint Genome Institute"/>
            <person name="Baroncelli R."/>
            <person name="Diaz J.F."/>
            <person name="Benocci T."/>
            <person name="Peng M."/>
            <person name="Battaglia E."/>
            <person name="Haridas S."/>
            <person name="Andreopoulos W."/>
            <person name="Labutti K."/>
            <person name="Pangilinan J."/>
            <person name="Floch G.L."/>
            <person name="Makela M.R."/>
            <person name="Henrissat B."/>
            <person name="Grigoriev I.V."/>
            <person name="Crouch J.A."/>
            <person name="De Vries R.P."/>
            <person name="Sukno S.A."/>
            <person name="Thon M.R."/>
        </authorList>
    </citation>
    <scope>NUCLEOTIDE SEQUENCE</scope>
    <source>
        <strain evidence="5">CBS 112980</strain>
    </source>
</reference>
<gene>
    <name evidence="5" type="ORF">BDZ83DRAFT_718011</name>
</gene>
<dbReference type="SMART" id="SM00066">
    <property type="entry name" value="GAL4"/>
    <property type="match status" value="1"/>
</dbReference>
<dbReference type="RefSeq" id="XP_060367088.1">
    <property type="nucleotide sequence ID" value="XM_060512012.1"/>
</dbReference>
<keyword evidence="2" id="KW-0539">Nucleus</keyword>
<dbReference type="GeneID" id="85395910"/>
<dbReference type="PANTHER" id="PTHR31668:SF30">
    <property type="entry name" value="ZN(II)2CYS6 TRANSCRIPTION FACTOR (EUROFUNG)"/>
    <property type="match status" value="1"/>
</dbReference>
<evidence type="ECO:0000256" key="2">
    <source>
        <dbReference type="ARBA" id="ARBA00023242"/>
    </source>
</evidence>
<feature type="region of interest" description="Disordered" evidence="3">
    <location>
        <begin position="43"/>
        <end position="72"/>
    </location>
</feature>
<dbReference type="Proteomes" id="UP001244207">
    <property type="component" value="Unassembled WGS sequence"/>
</dbReference>
<dbReference type="SUPFAM" id="SSF57701">
    <property type="entry name" value="Zn2/Cys6 DNA-binding domain"/>
    <property type="match status" value="1"/>
</dbReference>
<dbReference type="PANTHER" id="PTHR31668">
    <property type="entry name" value="GLUCOSE TRANSPORT TRANSCRIPTION REGULATOR RGT1-RELATED-RELATED"/>
    <property type="match status" value="1"/>
</dbReference>
<keyword evidence="1" id="KW-0479">Metal-binding</keyword>
<dbReference type="GO" id="GO:0006351">
    <property type="term" value="P:DNA-templated transcription"/>
    <property type="evidence" value="ECO:0007669"/>
    <property type="project" value="InterPro"/>
</dbReference>
<evidence type="ECO:0000259" key="4">
    <source>
        <dbReference type="PROSITE" id="PS50048"/>
    </source>
</evidence>
<dbReference type="Pfam" id="PF04082">
    <property type="entry name" value="Fungal_trans"/>
    <property type="match status" value="1"/>
</dbReference>
<keyword evidence="6" id="KW-1185">Reference proteome</keyword>
<dbReference type="GO" id="GO:0003677">
    <property type="term" value="F:DNA binding"/>
    <property type="evidence" value="ECO:0007669"/>
    <property type="project" value="InterPro"/>
</dbReference>
<dbReference type="InterPro" id="IPR036864">
    <property type="entry name" value="Zn2-C6_fun-type_DNA-bd_sf"/>
</dbReference>
<dbReference type="InterPro" id="IPR001138">
    <property type="entry name" value="Zn2Cys6_DnaBD"/>
</dbReference>
<dbReference type="InterPro" id="IPR050797">
    <property type="entry name" value="Carb_Metab_Trans_Reg"/>
</dbReference>
<dbReference type="GO" id="GO:0008270">
    <property type="term" value="F:zinc ion binding"/>
    <property type="evidence" value="ECO:0007669"/>
    <property type="project" value="InterPro"/>
</dbReference>
<feature type="domain" description="Zn(2)-C6 fungal-type" evidence="4">
    <location>
        <begin position="5"/>
        <end position="35"/>
    </location>
</feature>
<dbReference type="AlphaFoldDB" id="A0AAD8XJ16"/>